<dbReference type="RefSeq" id="WP_172113882.1">
    <property type="nucleotide sequence ID" value="NZ_JABFDM010000008.1"/>
</dbReference>
<reference evidence="1" key="1">
    <citation type="submission" date="2020-05" db="EMBL/GenBank/DDBJ databases">
        <title>Nod-independent and nitrogen-fixing Bradyrhizobium aeschynomene sp. nov. isolated from nodules of Aeschynomene indica.</title>
        <authorList>
            <person name="Zhang Z."/>
        </authorList>
    </citation>
    <scope>NUCLEOTIDE SEQUENCE</scope>
    <source>
        <strain evidence="1">83012</strain>
    </source>
</reference>
<proteinExistence type="predicted"/>
<evidence type="ECO:0000313" key="1">
    <source>
        <dbReference type="EMBL" id="NPU68828.1"/>
    </source>
</evidence>
<evidence type="ECO:0000313" key="2">
    <source>
        <dbReference type="Proteomes" id="UP000886476"/>
    </source>
</evidence>
<accession>A0ABX2CL16</accession>
<comment type="caution">
    <text evidence="1">The sequence shown here is derived from an EMBL/GenBank/DDBJ whole genome shotgun (WGS) entry which is preliminary data.</text>
</comment>
<dbReference type="EMBL" id="JABFDN010000013">
    <property type="protein sequence ID" value="NPU68828.1"/>
    <property type="molecule type" value="Genomic_DNA"/>
</dbReference>
<organism evidence="1 2">
    <name type="scientific">Bradyrhizobium aeschynomenes</name>
    <dbReference type="NCBI Taxonomy" id="2734909"/>
    <lineage>
        <taxon>Bacteria</taxon>
        <taxon>Pseudomonadati</taxon>
        <taxon>Pseudomonadota</taxon>
        <taxon>Alphaproteobacteria</taxon>
        <taxon>Hyphomicrobiales</taxon>
        <taxon>Nitrobacteraceae</taxon>
        <taxon>Bradyrhizobium</taxon>
    </lineage>
</organism>
<sequence>MSGATSSTATVLRLREARNRMLEALGLGETYPVRDLPVPNERLTVAFNDIATIKIEISETGVDYGLRNKTGDAVGATVKGTGKSVALTTPPIRDDVTFTIHARAPNGREADLLTTAGVKVGLDLSLAAIVLPEDGPSPRILSYNTAITVRLPSSQDGVDYRLVRFVNGDPAHPDDVAAAAQDDVVSVGQAVRGTGGPIELASKPLQADTEIRIRATKTFDAALARPTQTNLLAIRLRIYVRANPDLSLAPEPGAIVDFLSVPKIRLAAAQGGVDYRAVLLRLPDTAFAQGAPPGPGLLAVPVPGQPDVMIRLPSLAAADPSAVPQGFALGADWQPGANADLRLILPQATADSVVAIAARKTHATGTTSFSSWIWLRQMLAVLVRPNPKPGLSVTVTLAGAATDGAMTIAGGQAGVYYTPRTAQPVPAVLPAYVHQGSPEDANVNKGIGQLELEVDFAVTRDGQPPLPPVVETGASAVGTSWTIGAMKAQSRVGIDLPNPAVITAVPAAQLTAALIDRGSIAHVMVPASAAADSYALFQETSADDIAIGAARDGNGQALDFASAAIANDMVLVLSATSKAAIPVRRRIRFPVAVRPDPTCPVRAGDAAVPAGNRAKILVDKTQTEMSYQLVAAGAPVGAAQPGNGDTLALLTDPISANTTFSITATRLNPPVATATLAATATVTLKQN</sequence>
<gene>
    <name evidence="1" type="ORF">HL667_27765</name>
</gene>
<keyword evidence="2" id="KW-1185">Reference proteome</keyword>
<dbReference type="Proteomes" id="UP000886476">
    <property type="component" value="Unassembled WGS sequence"/>
</dbReference>
<protein>
    <submittedName>
        <fullName evidence="1">Uncharacterized protein</fullName>
    </submittedName>
</protein>
<name>A0ABX2CL16_9BRAD</name>